<keyword evidence="1" id="KW-0547">Nucleotide-binding</keyword>
<organism evidence="5 6">
    <name type="scientific">Ignicoccus pacificus DSM 13166</name>
    <dbReference type="NCBI Taxonomy" id="940294"/>
    <lineage>
        <taxon>Archaea</taxon>
        <taxon>Thermoproteota</taxon>
        <taxon>Thermoprotei</taxon>
        <taxon>Desulfurococcales</taxon>
        <taxon>Desulfurococcaceae</taxon>
        <taxon>Ignicoccus</taxon>
    </lineage>
</organism>
<dbReference type="GO" id="GO:0003676">
    <property type="term" value="F:nucleic acid binding"/>
    <property type="evidence" value="ECO:0007669"/>
    <property type="project" value="InterPro"/>
</dbReference>
<evidence type="ECO:0000256" key="2">
    <source>
        <dbReference type="ARBA" id="ARBA00022840"/>
    </source>
</evidence>
<evidence type="ECO:0000259" key="4">
    <source>
        <dbReference type="PROSITE" id="PS51194"/>
    </source>
</evidence>
<keyword evidence="5" id="KW-0378">Hydrolase</keyword>
<dbReference type="Pfam" id="PF00270">
    <property type="entry name" value="DEAD"/>
    <property type="match status" value="1"/>
</dbReference>
<dbReference type="EMBL" id="CP006868">
    <property type="protein sequence ID" value="UXD21598.1"/>
    <property type="molecule type" value="Genomic_DNA"/>
</dbReference>
<evidence type="ECO:0000313" key="6">
    <source>
        <dbReference type="Proteomes" id="UP001063698"/>
    </source>
</evidence>
<name>A0A977KAR2_9CREN</name>
<protein>
    <submittedName>
        <fullName evidence="5">Helicase</fullName>
    </submittedName>
</protein>
<evidence type="ECO:0000313" key="5">
    <source>
        <dbReference type="EMBL" id="UXD21598.1"/>
    </source>
</evidence>
<dbReference type="PROSITE" id="PS51192">
    <property type="entry name" value="HELICASE_ATP_BIND_1"/>
    <property type="match status" value="1"/>
</dbReference>
<dbReference type="InterPro" id="IPR001650">
    <property type="entry name" value="Helicase_C-like"/>
</dbReference>
<feature type="domain" description="Helicase ATP-binding" evidence="3">
    <location>
        <begin position="65"/>
        <end position="238"/>
    </location>
</feature>
<sequence length="960" mass="109921">MLWAKVMIVPCDSEGLLKELGYSFESYREPASSPEFSNKRFDDVLMGAIEKLRGVRMYKHQEEAFEALSSGKNVILVSGTGSGKTEAWVIPVIANAMKALAVYPTLALASDQLRRIKEYFEELGLPGKVIAVDSRNAKKVTDASVVATNPAFLMQDLKRIAEGRGYLGSFLSDVNLLVFDELDFYGSHGASAVLSMVEIISNFIKYGDLGPQVVLLTATLGDPEAVAHTLSEITGRETVIIRGKPFRVENRGYLVLTKDIEKLWKWAKSNKSRIVRAVPDFASVIDDFKEFKENLYLLVEVLRSKGIWMPSASIDYSEVIARYVTCEKEGLTLVFVNSIRMAEKLLREVQEKLPPQFKDAVASHHHMVSKKKREEIERLAREGKIKVIITPRTLAQGIDLGNIVRVVHIGLPDTVREFKQREGRKGRRGDIAFTETIIFPYRQWDKKLLKYGSSMLLEWTKLPLEKLEISVDNDWSKLFVGLWKVIRGEILLEEEKELLESLGLLKEGRLTPEGRRVWNNLGFYEYGPPYGIPRVVIKKGRKEKLPEVGRRDFVERLQPGCFDYTSDAIVVEVGKDGILEMDLPEAMREKQWVFEALQQYHKAKQKWGEYNADPMKDYRFGKLSSKVRVLVKPPRKGFGKLLETPLQSLWVVESRKADVKKVGNKLIPVYSREEIAIDAETYGEYEDYTYGFSYPLDARWEEVEVLASLAYALSVLRVKEAFDVTELRYSFKNGVAKEVVVWETEASGLLRRINWKELAKLVKKHKHDKMTELVALMIDPVSVEEVLKKRGSWLKLKDLAVELLEEIGSKEPNLKVLLDAKEVEEIPKAFLFDPEVEELWIYDKGDIKRIKVNKPRDLLPLVDLLKSGTTVTFMSEKALEALIRRYPLLYRFYIEAVTRNRMINLYRSLRRDLKLKSLSFQSLAKALGIELKAPKDYLETLIIAYKKWRGLQEELKADGR</sequence>
<dbReference type="Pfam" id="PF00271">
    <property type="entry name" value="Helicase_C"/>
    <property type="match status" value="1"/>
</dbReference>
<dbReference type="GO" id="GO:0005524">
    <property type="term" value="F:ATP binding"/>
    <property type="evidence" value="ECO:0007669"/>
    <property type="project" value="UniProtKB-KW"/>
</dbReference>
<dbReference type="PROSITE" id="PS51194">
    <property type="entry name" value="HELICASE_CTER"/>
    <property type="match status" value="1"/>
</dbReference>
<evidence type="ECO:0000256" key="1">
    <source>
        <dbReference type="ARBA" id="ARBA00022741"/>
    </source>
</evidence>
<dbReference type="Gene3D" id="3.40.50.300">
    <property type="entry name" value="P-loop containing nucleotide triphosphate hydrolases"/>
    <property type="match status" value="2"/>
</dbReference>
<dbReference type="SUPFAM" id="SSF52540">
    <property type="entry name" value="P-loop containing nucleoside triphosphate hydrolases"/>
    <property type="match status" value="1"/>
</dbReference>
<dbReference type="PANTHER" id="PTHR47957">
    <property type="entry name" value="ATP-DEPENDENT HELICASE HRQ1"/>
    <property type="match status" value="1"/>
</dbReference>
<dbReference type="GO" id="GO:0043138">
    <property type="term" value="F:3'-5' DNA helicase activity"/>
    <property type="evidence" value="ECO:0007669"/>
    <property type="project" value="TreeGrafter"/>
</dbReference>
<dbReference type="GO" id="GO:0006289">
    <property type="term" value="P:nucleotide-excision repair"/>
    <property type="evidence" value="ECO:0007669"/>
    <property type="project" value="TreeGrafter"/>
</dbReference>
<dbReference type="AlphaFoldDB" id="A0A977KAR2"/>
<keyword evidence="6" id="KW-1185">Reference proteome</keyword>
<dbReference type="InterPro" id="IPR011545">
    <property type="entry name" value="DEAD/DEAH_box_helicase_dom"/>
</dbReference>
<dbReference type="PANTHER" id="PTHR47957:SF3">
    <property type="entry name" value="ATP-DEPENDENT HELICASE HRQ1"/>
    <property type="match status" value="1"/>
</dbReference>
<evidence type="ECO:0000259" key="3">
    <source>
        <dbReference type="PROSITE" id="PS51192"/>
    </source>
</evidence>
<dbReference type="SMART" id="SM00487">
    <property type="entry name" value="DEXDc"/>
    <property type="match status" value="1"/>
</dbReference>
<dbReference type="Proteomes" id="UP001063698">
    <property type="component" value="Chromosome"/>
</dbReference>
<dbReference type="InterPro" id="IPR014001">
    <property type="entry name" value="Helicase_ATP-bd"/>
</dbReference>
<feature type="domain" description="Helicase C-terminal" evidence="4">
    <location>
        <begin position="318"/>
        <end position="475"/>
    </location>
</feature>
<proteinExistence type="predicted"/>
<accession>A0A977KAR2</accession>
<keyword evidence="2" id="KW-0067">ATP-binding</keyword>
<dbReference type="GO" id="GO:0036297">
    <property type="term" value="P:interstrand cross-link repair"/>
    <property type="evidence" value="ECO:0007669"/>
    <property type="project" value="TreeGrafter"/>
</dbReference>
<dbReference type="KEGG" id="ipc:IPA_05790"/>
<dbReference type="SMART" id="SM00490">
    <property type="entry name" value="HELICc"/>
    <property type="match status" value="1"/>
</dbReference>
<reference evidence="5" key="1">
    <citation type="submission" date="2013-11" db="EMBL/GenBank/DDBJ databases">
        <title>Comparative genomics of Ignicoccus.</title>
        <authorList>
            <person name="Podar M."/>
        </authorList>
    </citation>
    <scope>NUCLEOTIDE SEQUENCE</scope>
    <source>
        <strain evidence="5">DSM 13166</strain>
    </source>
</reference>
<dbReference type="InterPro" id="IPR027417">
    <property type="entry name" value="P-loop_NTPase"/>
</dbReference>
<gene>
    <name evidence="5" type="ORF">IPA_05790</name>
</gene>
<keyword evidence="5" id="KW-0347">Helicase</keyword>